<feature type="transmembrane region" description="Helical" evidence="5">
    <location>
        <begin position="106"/>
        <end position="127"/>
    </location>
</feature>
<feature type="transmembrane region" description="Helical" evidence="5">
    <location>
        <begin position="402"/>
        <end position="422"/>
    </location>
</feature>
<evidence type="ECO:0000313" key="8">
    <source>
        <dbReference type="Proteomes" id="UP001169764"/>
    </source>
</evidence>
<protein>
    <submittedName>
        <fullName evidence="7">MFS transporter</fullName>
    </submittedName>
</protein>
<dbReference type="PROSITE" id="PS50850">
    <property type="entry name" value="MFS"/>
    <property type="match status" value="1"/>
</dbReference>
<dbReference type="InterPro" id="IPR020846">
    <property type="entry name" value="MFS_dom"/>
</dbReference>
<evidence type="ECO:0000256" key="1">
    <source>
        <dbReference type="ARBA" id="ARBA00004141"/>
    </source>
</evidence>
<keyword evidence="2 5" id="KW-0812">Transmembrane</keyword>
<dbReference type="InterPro" id="IPR036259">
    <property type="entry name" value="MFS_trans_sf"/>
</dbReference>
<dbReference type="Pfam" id="PF07690">
    <property type="entry name" value="MFS_1"/>
    <property type="match status" value="1"/>
</dbReference>
<evidence type="ECO:0000256" key="4">
    <source>
        <dbReference type="ARBA" id="ARBA00023136"/>
    </source>
</evidence>
<dbReference type="Proteomes" id="UP001169764">
    <property type="component" value="Unassembled WGS sequence"/>
</dbReference>
<feature type="transmembrane region" description="Helical" evidence="5">
    <location>
        <begin position="139"/>
        <end position="158"/>
    </location>
</feature>
<accession>A0ABT8Y5D8</accession>
<dbReference type="PANTHER" id="PTHR42718">
    <property type="entry name" value="MAJOR FACILITATOR SUPERFAMILY MULTIDRUG TRANSPORTER MFSC"/>
    <property type="match status" value="1"/>
</dbReference>
<evidence type="ECO:0000256" key="3">
    <source>
        <dbReference type="ARBA" id="ARBA00022989"/>
    </source>
</evidence>
<comment type="subcellular location">
    <subcellularLocation>
        <location evidence="1">Membrane</location>
        <topology evidence="1">Multi-pass membrane protein</topology>
    </subcellularLocation>
</comment>
<dbReference type="PRINTS" id="PR01036">
    <property type="entry name" value="TCRTETB"/>
</dbReference>
<gene>
    <name evidence="7" type="ORF">Q4F19_04020</name>
</gene>
<feature type="transmembrane region" description="Helical" evidence="5">
    <location>
        <begin position="335"/>
        <end position="352"/>
    </location>
</feature>
<feature type="transmembrane region" description="Helical" evidence="5">
    <location>
        <begin position="170"/>
        <end position="189"/>
    </location>
</feature>
<dbReference type="EMBL" id="JAUOTP010000002">
    <property type="protein sequence ID" value="MDO6413542.1"/>
    <property type="molecule type" value="Genomic_DNA"/>
</dbReference>
<reference evidence="7" key="1">
    <citation type="submission" date="2023-07" db="EMBL/GenBank/DDBJ databases">
        <authorList>
            <person name="Kim M."/>
        </authorList>
    </citation>
    <scope>NUCLEOTIDE SEQUENCE</scope>
    <source>
        <strain evidence="7">BIUV-7</strain>
    </source>
</reference>
<feature type="transmembrane region" description="Helical" evidence="5">
    <location>
        <begin position="428"/>
        <end position="452"/>
    </location>
</feature>
<feature type="transmembrane region" description="Helical" evidence="5">
    <location>
        <begin position="81"/>
        <end position="100"/>
    </location>
</feature>
<comment type="caution">
    <text evidence="7">The sequence shown here is derived from an EMBL/GenBank/DDBJ whole genome shotgun (WGS) entry which is preliminary data.</text>
</comment>
<keyword evidence="8" id="KW-1185">Reference proteome</keyword>
<keyword evidence="4 5" id="KW-0472">Membrane</keyword>
<evidence type="ECO:0000256" key="5">
    <source>
        <dbReference type="SAM" id="Phobius"/>
    </source>
</evidence>
<organism evidence="7 8">
    <name type="scientific">Sphingomonas natans</name>
    <dbReference type="NCBI Taxonomy" id="3063330"/>
    <lineage>
        <taxon>Bacteria</taxon>
        <taxon>Pseudomonadati</taxon>
        <taxon>Pseudomonadota</taxon>
        <taxon>Alphaproteobacteria</taxon>
        <taxon>Sphingomonadales</taxon>
        <taxon>Sphingomonadaceae</taxon>
        <taxon>Sphingomonas</taxon>
    </lineage>
</organism>
<sequence>MPAAPTVSIRHPNWTIAATMLASSLAFIDGSVTNVALPAIGADLHADAATLPWVVNAYLLPLSALLLLGGAAGDHFGRRRMLIAGVLLFALASVGCALAPGTEILLLSRAVQGIGAAILMPNSLGILGSSFSGEARGRAVGTWAAAGAIASAVGPPLGGWLVDTVGWRTIFFLNLPVAAATILIARAAVDESAEGKSPLDWGGAVLATLGLGALVWALTAWSSGHGLSGATGSGVAAGIALLLLFVWVEHRRGERAMMPLALFGSRPFVGLTVLTMLLYGALGGLIVLLPYLLIVGGHYSPTQAGFALLPFSIVIGVGSRLAGRVTGRLGPRWPLTIGPIVTGLGFALLVRADPLASYWTSILPGMAVIALGMAGAVAPLTTAVLSSVDDRHTGTASGFNSAVARTGGLIATALAGAVISQAGGDLTAAFQVAAIVAAVLAVCSGVVAYLTLEV</sequence>
<dbReference type="RefSeq" id="WP_303540084.1">
    <property type="nucleotide sequence ID" value="NZ_JAUOTP010000002.1"/>
</dbReference>
<feature type="transmembrane region" description="Helical" evidence="5">
    <location>
        <begin position="358"/>
        <end position="381"/>
    </location>
</feature>
<evidence type="ECO:0000256" key="2">
    <source>
        <dbReference type="ARBA" id="ARBA00022692"/>
    </source>
</evidence>
<dbReference type="SUPFAM" id="SSF103473">
    <property type="entry name" value="MFS general substrate transporter"/>
    <property type="match status" value="1"/>
</dbReference>
<feature type="transmembrane region" description="Helical" evidence="5">
    <location>
        <begin position="304"/>
        <end position="323"/>
    </location>
</feature>
<dbReference type="Gene3D" id="1.20.1250.20">
    <property type="entry name" value="MFS general substrate transporter like domains"/>
    <property type="match status" value="1"/>
</dbReference>
<dbReference type="InterPro" id="IPR011701">
    <property type="entry name" value="MFS"/>
</dbReference>
<feature type="transmembrane region" description="Helical" evidence="5">
    <location>
        <begin position="227"/>
        <end position="248"/>
    </location>
</feature>
<dbReference type="Gene3D" id="1.20.1720.10">
    <property type="entry name" value="Multidrug resistance protein D"/>
    <property type="match status" value="1"/>
</dbReference>
<feature type="transmembrane region" description="Helical" evidence="5">
    <location>
        <begin position="48"/>
        <end position="69"/>
    </location>
</feature>
<proteinExistence type="predicted"/>
<feature type="transmembrane region" description="Helical" evidence="5">
    <location>
        <begin position="201"/>
        <end position="221"/>
    </location>
</feature>
<feature type="domain" description="Major facilitator superfamily (MFS) profile" evidence="6">
    <location>
        <begin position="15"/>
        <end position="454"/>
    </location>
</feature>
<feature type="transmembrane region" description="Helical" evidence="5">
    <location>
        <begin position="12"/>
        <end position="28"/>
    </location>
</feature>
<name>A0ABT8Y5D8_9SPHN</name>
<keyword evidence="3 5" id="KW-1133">Transmembrane helix</keyword>
<dbReference type="PANTHER" id="PTHR42718:SF42">
    <property type="entry name" value="EXPORT PROTEIN"/>
    <property type="match status" value="1"/>
</dbReference>
<evidence type="ECO:0000313" key="7">
    <source>
        <dbReference type="EMBL" id="MDO6413542.1"/>
    </source>
</evidence>
<dbReference type="CDD" id="cd17321">
    <property type="entry name" value="MFS_MMR_MDR_like"/>
    <property type="match status" value="1"/>
</dbReference>
<feature type="transmembrane region" description="Helical" evidence="5">
    <location>
        <begin position="268"/>
        <end position="292"/>
    </location>
</feature>
<evidence type="ECO:0000259" key="6">
    <source>
        <dbReference type="PROSITE" id="PS50850"/>
    </source>
</evidence>